<dbReference type="PANTHER" id="PTHR30614:SF20">
    <property type="entry name" value="GLUTAMINE TRANSPORT SYSTEM PERMEASE PROTEIN GLNP"/>
    <property type="match status" value="1"/>
</dbReference>
<protein>
    <submittedName>
        <fullName evidence="12">Putative ABC transporter extracellular-binding protein YckB</fullName>
    </submittedName>
</protein>
<dbReference type="EMBL" id="CP021474">
    <property type="protein sequence ID" value="ARW19548.1"/>
    <property type="molecule type" value="Genomic_DNA"/>
</dbReference>
<organism evidence="12 13">
    <name type="scientific">Pediococcus pentosaceus</name>
    <dbReference type="NCBI Taxonomy" id="1255"/>
    <lineage>
        <taxon>Bacteria</taxon>
        <taxon>Bacillati</taxon>
        <taxon>Bacillota</taxon>
        <taxon>Bacilli</taxon>
        <taxon>Lactobacillales</taxon>
        <taxon>Lactobacillaceae</taxon>
        <taxon>Pediococcus</taxon>
    </lineage>
</organism>
<name>A0A1Y0VVB2_PEDPE</name>
<evidence type="ECO:0000256" key="5">
    <source>
        <dbReference type="ARBA" id="ARBA00022692"/>
    </source>
</evidence>
<dbReference type="Gene3D" id="1.10.3720.10">
    <property type="entry name" value="MetI-like"/>
    <property type="match status" value="1"/>
</dbReference>
<evidence type="ECO:0000256" key="3">
    <source>
        <dbReference type="ARBA" id="ARBA00022448"/>
    </source>
</evidence>
<dbReference type="InterPro" id="IPR043429">
    <property type="entry name" value="ArtM/GltK/GlnP/TcyL/YhdX-like"/>
</dbReference>
<reference evidence="12 13" key="1">
    <citation type="submission" date="2017-05" db="EMBL/GenBank/DDBJ databases">
        <title>Genome sequence of Pediococcus pentosaceus strain SRCM100892.</title>
        <authorList>
            <person name="Cho S.H."/>
        </authorList>
    </citation>
    <scope>NUCLEOTIDE SEQUENCE [LARGE SCALE GENOMIC DNA]</scope>
    <source>
        <strain evidence="12 13">SRCM100892</strain>
    </source>
</reference>
<dbReference type="FunFam" id="1.10.3720.10:FF:000033">
    <property type="entry name" value="Polar amino acid ABC transporter permease"/>
    <property type="match status" value="1"/>
</dbReference>
<evidence type="ECO:0000256" key="1">
    <source>
        <dbReference type="ARBA" id="ARBA00004651"/>
    </source>
</evidence>
<dbReference type="GO" id="GO:0043190">
    <property type="term" value="C:ATP-binding cassette (ABC) transporter complex"/>
    <property type="evidence" value="ECO:0007669"/>
    <property type="project" value="InterPro"/>
</dbReference>
<dbReference type="InterPro" id="IPR010065">
    <property type="entry name" value="AA_ABC_transptr_permease_3TM"/>
</dbReference>
<comment type="similarity">
    <text evidence="2">Belongs to the binding-protein-dependent transport system permease family. HisMQ subfamily.</text>
</comment>
<evidence type="ECO:0000256" key="7">
    <source>
        <dbReference type="ARBA" id="ARBA00022989"/>
    </source>
</evidence>
<accession>A0A1Y0VVB2</accession>
<keyword evidence="6" id="KW-0029">Amino-acid transport</keyword>
<dbReference type="Pfam" id="PF00497">
    <property type="entry name" value="SBP_bac_3"/>
    <property type="match status" value="1"/>
</dbReference>
<evidence type="ECO:0000256" key="10">
    <source>
        <dbReference type="SAM" id="SignalP"/>
    </source>
</evidence>
<comment type="subcellular location">
    <subcellularLocation>
        <location evidence="1 9">Cell membrane</location>
        <topology evidence="1 9">Multi-pass membrane protein</topology>
    </subcellularLocation>
</comment>
<dbReference type="SMART" id="SM00062">
    <property type="entry name" value="PBPb"/>
    <property type="match status" value="1"/>
</dbReference>
<dbReference type="InterPro" id="IPR035906">
    <property type="entry name" value="MetI-like_sf"/>
</dbReference>
<feature type="transmembrane region" description="Helical" evidence="9">
    <location>
        <begin position="456"/>
        <end position="478"/>
    </location>
</feature>
<keyword evidence="4" id="KW-1003">Cell membrane</keyword>
<keyword evidence="10" id="KW-0732">Signal</keyword>
<evidence type="ECO:0000313" key="12">
    <source>
        <dbReference type="EMBL" id="ARW19548.1"/>
    </source>
</evidence>
<evidence type="ECO:0000256" key="4">
    <source>
        <dbReference type="ARBA" id="ARBA00022475"/>
    </source>
</evidence>
<feature type="transmembrane region" description="Helical" evidence="9">
    <location>
        <begin position="345"/>
        <end position="368"/>
    </location>
</feature>
<evidence type="ECO:0000259" key="11">
    <source>
        <dbReference type="PROSITE" id="PS50928"/>
    </source>
</evidence>
<keyword evidence="7 9" id="KW-1133">Transmembrane helix</keyword>
<gene>
    <name evidence="12" type="ORF">S100892_00974</name>
</gene>
<dbReference type="Gene3D" id="3.40.190.10">
    <property type="entry name" value="Periplasmic binding protein-like II"/>
    <property type="match status" value="2"/>
</dbReference>
<evidence type="ECO:0000256" key="2">
    <source>
        <dbReference type="ARBA" id="ARBA00010072"/>
    </source>
</evidence>
<dbReference type="SUPFAM" id="SSF53850">
    <property type="entry name" value="Periplasmic binding protein-like II"/>
    <property type="match status" value="1"/>
</dbReference>
<dbReference type="Pfam" id="PF00528">
    <property type="entry name" value="BPD_transp_1"/>
    <property type="match status" value="1"/>
</dbReference>
<keyword evidence="8 9" id="KW-0472">Membrane</keyword>
<dbReference type="Proteomes" id="UP000196118">
    <property type="component" value="Chromosome"/>
</dbReference>
<evidence type="ECO:0000313" key="13">
    <source>
        <dbReference type="Proteomes" id="UP000196118"/>
    </source>
</evidence>
<dbReference type="PROSITE" id="PS50928">
    <property type="entry name" value="ABC_TM1"/>
    <property type="match status" value="1"/>
</dbReference>
<feature type="signal peptide" evidence="10">
    <location>
        <begin position="1"/>
        <end position="19"/>
    </location>
</feature>
<feature type="transmembrane region" description="Helical" evidence="9">
    <location>
        <begin position="286"/>
        <end position="315"/>
    </location>
</feature>
<dbReference type="PANTHER" id="PTHR30614">
    <property type="entry name" value="MEMBRANE COMPONENT OF AMINO ACID ABC TRANSPORTER"/>
    <property type="match status" value="1"/>
</dbReference>
<keyword evidence="3 9" id="KW-0813">Transport</keyword>
<dbReference type="GO" id="GO:0006865">
    <property type="term" value="P:amino acid transport"/>
    <property type="evidence" value="ECO:0007669"/>
    <property type="project" value="UniProtKB-KW"/>
</dbReference>
<proteinExistence type="inferred from homology"/>
<dbReference type="NCBIfam" id="TIGR01726">
    <property type="entry name" value="HEQRo_perm_3TM"/>
    <property type="match status" value="1"/>
</dbReference>
<dbReference type="GO" id="GO:0022857">
    <property type="term" value="F:transmembrane transporter activity"/>
    <property type="evidence" value="ECO:0007669"/>
    <property type="project" value="InterPro"/>
</dbReference>
<keyword evidence="5 9" id="KW-0812">Transmembrane</keyword>
<dbReference type="CDD" id="cd06261">
    <property type="entry name" value="TM_PBP2"/>
    <property type="match status" value="1"/>
</dbReference>
<sequence length="488" mass="53586">MKKIYKFIMLALLAITVFATSGFTTSIKADQKDVTYDRIMKHGYIVLGTSPDYAPYEFQTTSNNKSKDVGMDISVAKDIADDLGVKLKIKNMDFDSLLVALQTGKVDMVLSGMNPSAARRKSVDFSDVYYKGGQSILINKKDAGIYKNKDSFKHKKIAAQTGSIQYNLAKKQIDGAKVSGIQKGADLILALQTNKVEGVVMEKPTAEAYAANNSGIKVIQGGFTLNDDETSTAVAMPKNSPVLRKKINTTISKIKAKNLLPQYLKEAGTYLKGNTVNTSMIHYWKYFAMGVGYTILISILGVIFGFITGTLLALLRLSDNKVLRGLSAAYVEFVRGTPLMVQLMFVYFGLGLFVNLPALTAGIIAVSLNSGAYVAEVIRGGINSVDDGQREAAESLGLNKRDRMRFVIMPQALKNIWPALGNEFISLIKESSIVSIIGVTDLIYQLKIVQSDTYRGVAPIVVAMILYFVMTFSLSRLLKFYERKFNNG</sequence>
<feature type="domain" description="ABC transmembrane type-1" evidence="11">
    <location>
        <begin position="291"/>
        <end position="478"/>
    </location>
</feature>
<dbReference type="SUPFAM" id="SSF161098">
    <property type="entry name" value="MetI-like"/>
    <property type="match status" value="1"/>
</dbReference>
<dbReference type="AlphaFoldDB" id="A0A1Y0VVB2"/>
<feature type="chain" id="PRO_5038335705" evidence="10">
    <location>
        <begin position="20"/>
        <end position="488"/>
    </location>
</feature>
<dbReference type="InterPro" id="IPR001638">
    <property type="entry name" value="Solute-binding_3/MltF_N"/>
</dbReference>
<evidence type="ECO:0000256" key="8">
    <source>
        <dbReference type="ARBA" id="ARBA00023136"/>
    </source>
</evidence>
<evidence type="ECO:0000256" key="9">
    <source>
        <dbReference type="RuleBase" id="RU363032"/>
    </source>
</evidence>
<dbReference type="InterPro" id="IPR000515">
    <property type="entry name" value="MetI-like"/>
</dbReference>
<evidence type="ECO:0000256" key="6">
    <source>
        <dbReference type="ARBA" id="ARBA00022970"/>
    </source>
</evidence>